<evidence type="ECO:0000313" key="3">
    <source>
        <dbReference type="Proteomes" id="UP000008864"/>
    </source>
</evidence>
<feature type="region of interest" description="Disordered" evidence="1">
    <location>
        <begin position="1"/>
        <end position="51"/>
    </location>
</feature>
<keyword evidence="3" id="KW-1185">Reference proteome</keyword>
<dbReference type="Proteomes" id="UP000008864">
    <property type="component" value="Unassembled WGS sequence"/>
</dbReference>
<accession>A0A080WV39</accession>
<dbReference type="GeneID" id="10375933"/>
<name>A0A080WV39_TRIRC</name>
<evidence type="ECO:0000313" key="2">
    <source>
        <dbReference type="EMBL" id="KFL61993.1"/>
    </source>
</evidence>
<proteinExistence type="predicted"/>
<organism evidence="2 3">
    <name type="scientific">Trichophyton rubrum (strain ATCC MYA-4607 / CBS 118892)</name>
    <name type="common">Athlete's foot fungus</name>
    <dbReference type="NCBI Taxonomy" id="559305"/>
    <lineage>
        <taxon>Eukaryota</taxon>
        <taxon>Fungi</taxon>
        <taxon>Dikarya</taxon>
        <taxon>Ascomycota</taxon>
        <taxon>Pezizomycotina</taxon>
        <taxon>Eurotiomycetes</taxon>
        <taxon>Eurotiomycetidae</taxon>
        <taxon>Onygenales</taxon>
        <taxon>Arthrodermataceae</taxon>
        <taxon>Trichophyton</taxon>
    </lineage>
</organism>
<feature type="compositionally biased region" description="Polar residues" evidence="1">
    <location>
        <begin position="17"/>
        <end position="26"/>
    </location>
</feature>
<dbReference type="RefSeq" id="XP_003233675.2">
    <property type="nucleotide sequence ID" value="XM_003233627.2"/>
</dbReference>
<feature type="compositionally biased region" description="Acidic residues" evidence="1">
    <location>
        <begin position="30"/>
        <end position="42"/>
    </location>
</feature>
<evidence type="ECO:0000256" key="1">
    <source>
        <dbReference type="SAM" id="MobiDB-lite"/>
    </source>
</evidence>
<protein>
    <submittedName>
        <fullName evidence="2">Uncharacterized protein</fullName>
    </submittedName>
</protein>
<sequence length="132" mass="14968">MAGRAERSKPMYGIEPFSQSYATPKQSTDSVDDEESDDESGDEGNNTGFLHENDNVRHAVIKKAWHHTFRVGAVSIFSYLVLLEGFSTSLSRTQVRCKFRSSGKFIWTMSTPFLKPHIHRPYKLVLSMLLAI</sequence>
<gene>
    <name evidence="2" type="ORF">TERG_12304</name>
</gene>
<dbReference type="InParanoid" id="A0A080WV39"/>
<dbReference type="EMBL" id="GG700653">
    <property type="protein sequence ID" value="KFL61993.1"/>
    <property type="molecule type" value="Genomic_DNA"/>
</dbReference>
<dbReference type="AlphaFoldDB" id="A0A080WV39"/>
<dbReference type="VEuPathDB" id="FungiDB:TERG_12304"/>
<dbReference type="HOGENOM" id="CLU_1918570_0_0_1"/>
<reference evidence="3" key="1">
    <citation type="journal article" date="2012" name="MBio">
        <title>Comparative genome analysis of Trichophyton rubrum and related dermatophytes reveals candidate genes involved in infection.</title>
        <authorList>
            <person name="Martinez D.A."/>
            <person name="Oliver B.G."/>
            <person name="Graeser Y."/>
            <person name="Goldberg J.M."/>
            <person name="Li W."/>
            <person name="Martinez-Rossi N.M."/>
            <person name="Monod M."/>
            <person name="Shelest E."/>
            <person name="Barton R.C."/>
            <person name="Birch E."/>
            <person name="Brakhage A.A."/>
            <person name="Chen Z."/>
            <person name="Gurr S.J."/>
            <person name="Heiman D."/>
            <person name="Heitman J."/>
            <person name="Kosti I."/>
            <person name="Rossi A."/>
            <person name="Saif S."/>
            <person name="Samalova M."/>
            <person name="Saunders C.W."/>
            <person name="Shea T."/>
            <person name="Summerbell R.C."/>
            <person name="Xu J."/>
            <person name="Young S."/>
            <person name="Zeng Q."/>
            <person name="Birren B.W."/>
            <person name="Cuomo C.A."/>
            <person name="White T.C."/>
        </authorList>
    </citation>
    <scope>NUCLEOTIDE SEQUENCE [LARGE SCALE GENOMIC DNA]</scope>
    <source>
        <strain evidence="3">ATCC MYA-4607 / CBS 118892</strain>
    </source>
</reference>